<evidence type="ECO:0000256" key="2">
    <source>
        <dbReference type="ARBA" id="ARBA00022448"/>
    </source>
</evidence>
<evidence type="ECO:0000313" key="11">
    <source>
        <dbReference type="EMBL" id="TCV01505.1"/>
    </source>
</evidence>
<evidence type="ECO:0000259" key="10">
    <source>
        <dbReference type="Pfam" id="PF04290"/>
    </source>
</evidence>
<organism evidence="11 12">
    <name type="scientific">Paracandidimonas soli</name>
    <dbReference type="NCBI Taxonomy" id="1917182"/>
    <lineage>
        <taxon>Bacteria</taxon>
        <taxon>Pseudomonadati</taxon>
        <taxon>Pseudomonadota</taxon>
        <taxon>Betaproteobacteria</taxon>
        <taxon>Burkholderiales</taxon>
        <taxon>Alcaligenaceae</taxon>
        <taxon>Paracandidimonas</taxon>
    </lineage>
</organism>
<evidence type="ECO:0000256" key="8">
    <source>
        <dbReference type="ARBA" id="ARBA00038436"/>
    </source>
</evidence>
<dbReference type="EMBL" id="SMBX01000002">
    <property type="protein sequence ID" value="TCV01505.1"/>
    <property type="molecule type" value="Genomic_DNA"/>
</dbReference>
<sequence length="169" mass="19080">MNRFSFVYDRLVVRLEDCVLNICSLLVVVMSVSLLLEVGSRNLFSYSFVWAMELATACFIWVAFLGATVGVRRNEHFVVDLLYRWFPEGHPVSIFLQVLSYLLIALLGVVFLVHGLDFVGSGMRRYSFSLGIKQGYLMLIMPISGALFIINAVYGLLRVAAEKGSHHHE</sequence>
<evidence type="ECO:0000256" key="4">
    <source>
        <dbReference type="ARBA" id="ARBA00022519"/>
    </source>
</evidence>
<accession>A0A4R3VFC4</accession>
<protein>
    <recommendedName>
        <fullName evidence="9">TRAP transporter small permease protein</fullName>
    </recommendedName>
</protein>
<keyword evidence="5 9" id="KW-0812">Transmembrane</keyword>
<feature type="domain" description="Tripartite ATP-independent periplasmic transporters DctQ component" evidence="10">
    <location>
        <begin position="30"/>
        <end position="160"/>
    </location>
</feature>
<comment type="function">
    <text evidence="9">Part of the tripartite ATP-independent periplasmic (TRAP) transport system.</text>
</comment>
<dbReference type="InterPro" id="IPR055348">
    <property type="entry name" value="DctQ"/>
</dbReference>
<evidence type="ECO:0000313" key="12">
    <source>
        <dbReference type="Proteomes" id="UP000294692"/>
    </source>
</evidence>
<evidence type="ECO:0000256" key="9">
    <source>
        <dbReference type="RuleBase" id="RU369079"/>
    </source>
</evidence>
<evidence type="ECO:0000256" key="1">
    <source>
        <dbReference type="ARBA" id="ARBA00004429"/>
    </source>
</evidence>
<proteinExistence type="inferred from homology"/>
<dbReference type="PANTHER" id="PTHR35011:SF2">
    <property type="entry name" value="2,3-DIKETO-L-GULONATE TRAP TRANSPORTER SMALL PERMEASE PROTEIN YIAM"/>
    <property type="match status" value="1"/>
</dbReference>
<feature type="transmembrane region" description="Helical" evidence="9">
    <location>
        <begin position="18"/>
        <end position="36"/>
    </location>
</feature>
<dbReference type="PANTHER" id="PTHR35011">
    <property type="entry name" value="2,3-DIKETO-L-GULONATE TRAP TRANSPORTER SMALL PERMEASE PROTEIN YIAM"/>
    <property type="match status" value="1"/>
</dbReference>
<dbReference type="InterPro" id="IPR007387">
    <property type="entry name" value="TRAP_DctQ"/>
</dbReference>
<keyword evidence="12" id="KW-1185">Reference proteome</keyword>
<dbReference type="OrthoDB" id="2085311at2"/>
<feature type="transmembrane region" description="Helical" evidence="9">
    <location>
        <begin position="92"/>
        <end position="116"/>
    </location>
</feature>
<evidence type="ECO:0000256" key="6">
    <source>
        <dbReference type="ARBA" id="ARBA00022989"/>
    </source>
</evidence>
<dbReference type="RefSeq" id="WP_132474079.1">
    <property type="nucleotide sequence ID" value="NZ_JBHRVM010000001.1"/>
</dbReference>
<evidence type="ECO:0000256" key="3">
    <source>
        <dbReference type="ARBA" id="ARBA00022475"/>
    </source>
</evidence>
<name>A0A4R3VFC4_9BURK</name>
<keyword evidence="2 9" id="KW-0813">Transport</keyword>
<evidence type="ECO:0000256" key="7">
    <source>
        <dbReference type="ARBA" id="ARBA00023136"/>
    </source>
</evidence>
<keyword evidence="6 9" id="KW-1133">Transmembrane helix</keyword>
<dbReference type="AlphaFoldDB" id="A0A4R3VFC4"/>
<comment type="subcellular location">
    <subcellularLocation>
        <location evidence="1 9">Cell inner membrane</location>
        <topology evidence="1 9">Multi-pass membrane protein</topology>
    </subcellularLocation>
</comment>
<keyword evidence="7 9" id="KW-0472">Membrane</keyword>
<dbReference type="Proteomes" id="UP000294692">
    <property type="component" value="Unassembled WGS sequence"/>
</dbReference>
<keyword evidence="4 9" id="KW-0997">Cell inner membrane</keyword>
<feature type="transmembrane region" description="Helical" evidence="9">
    <location>
        <begin position="136"/>
        <end position="157"/>
    </location>
</feature>
<comment type="similarity">
    <text evidence="8 9">Belongs to the TRAP transporter small permease family.</text>
</comment>
<dbReference type="GO" id="GO:0015740">
    <property type="term" value="P:C4-dicarboxylate transport"/>
    <property type="evidence" value="ECO:0007669"/>
    <property type="project" value="TreeGrafter"/>
</dbReference>
<dbReference type="GO" id="GO:0005886">
    <property type="term" value="C:plasma membrane"/>
    <property type="evidence" value="ECO:0007669"/>
    <property type="project" value="UniProtKB-SubCell"/>
</dbReference>
<feature type="transmembrane region" description="Helical" evidence="9">
    <location>
        <begin position="48"/>
        <end position="71"/>
    </location>
</feature>
<reference evidence="11 12" key="1">
    <citation type="submission" date="2019-03" db="EMBL/GenBank/DDBJ databases">
        <title>Genomic Encyclopedia of Type Strains, Phase IV (KMG-IV): sequencing the most valuable type-strain genomes for metagenomic binning, comparative biology and taxonomic classification.</title>
        <authorList>
            <person name="Goeker M."/>
        </authorList>
    </citation>
    <scope>NUCLEOTIDE SEQUENCE [LARGE SCALE GENOMIC DNA]</scope>
    <source>
        <strain evidence="11 12">DSM 100048</strain>
    </source>
</reference>
<keyword evidence="3" id="KW-1003">Cell membrane</keyword>
<comment type="subunit">
    <text evidence="9">The complex comprises the extracytoplasmic solute receptor protein and the two transmembrane proteins.</text>
</comment>
<dbReference type="Pfam" id="PF04290">
    <property type="entry name" value="DctQ"/>
    <property type="match status" value="1"/>
</dbReference>
<dbReference type="GO" id="GO:0022857">
    <property type="term" value="F:transmembrane transporter activity"/>
    <property type="evidence" value="ECO:0007669"/>
    <property type="project" value="UniProtKB-UniRule"/>
</dbReference>
<gene>
    <name evidence="11" type="ORF">EV686_102217</name>
</gene>
<comment type="caution">
    <text evidence="11">The sequence shown here is derived from an EMBL/GenBank/DDBJ whole genome shotgun (WGS) entry which is preliminary data.</text>
</comment>
<evidence type="ECO:0000256" key="5">
    <source>
        <dbReference type="ARBA" id="ARBA00022692"/>
    </source>
</evidence>